<evidence type="ECO:0000256" key="8">
    <source>
        <dbReference type="ARBA" id="ARBA00029924"/>
    </source>
</evidence>
<evidence type="ECO:0000256" key="2">
    <source>
        <dbReference type="ARBA" id="ARBA00012418"/>
    </source>
</evidence>
<dbReference type="GO" id="GO:0003677">
    <property type="term" value="F:DNA binding"/>
    <property type="evidence" value="ECO:0007669"/>
    <property type="project" value="UniProtKB-UniRule"/>
</dbReference>
<keyword evidence="5 11" id="KW-0808">Transferase</keyword>
<comment type="similarity">
    <text evidence="1 11">Belongs to the RNA polymerase subunit omega family.</text>
</comment>
<organism evidence="12 13">
    <name type="scientific">Thermodesulfovibrio aggregans</name>
    <dbReference type="NCBI Taxonomy" id="86166"/>
    <lineage>
        <taxon>Bacteria</taxon>
        <taxon>Pseudomonadati</taxon>
        <taxon>Nitrospirota</taxon>
        <taxon>Thermodesulfovibrionia</taxon>
        <taxon>Thermodesulfovibrionales</taxon>
        <taxon>Thermodesulfovibrionaceae</taxon>
        <taxon>Thermodesulfovibrio</taxon>
    </lineage>
</organism>
<gene>
    <name evidence="11 12" type="primary">rpoZ</name>
    <name evidence="12" type="ORF">C0186_05285</name>
</gene>
<evidence type="ECO:0000256" key="9">
    <source>
        <dbReference type="ARBA" id="ARBA00030998"/>
    </source>
</evidence>
<dbReference type="Gene3D" id="3.90.940.10">
    <property type="match status" value="1"/>
</dbReference>
<keyword evidence="6 11" id="KW-0548">Nucleotidyltransferase</keyword>
<evidence type="ECO:0000313" key="13">
    <source>
        <dbReference type="Proteomes" id="UP000242288"/>
    </source>
</evidence>
<evidence type="ECO:0000256" key="10">
    <source>
        <dbReference type="ARBA" id="ARBA00048552"/>
    </source>
</evidence>
<protein>
    <recommendedName>
        <fullName evidence="3 11">DNA-directed RNA polymerase subunit omega</fullName>
        <shortName evidence="11">RNAP omega subunit</shortName>
        <ecNumber evidence="2 11">2.7.7.6</ecNumber>
    </recommendedName>
    <alternativeName>
        <fullName evidence="9 11">RNA polymerase omega subunit</fullName>
    </alternativeName>
    <alternativeName>
        <fullName evidence="8 11">Transcriptase subunit omega</fullName>
    </alternativeName>
</protein>
<dbReference type="Pfam" id="PF01192">
    <property type="entry name" value="RNA_pol_Rpb6"/>
    <property type="match status" value="1"/>
</dbReference>
<evidence type="ECO:0000313" key="12">
    <source>
        <dbReference type="EMBL" id="PMP70214.1"/>
    </source>
</evidence>
<dbReference type="SMART" id="SM01409">
    <property type="entry name" value="RNA_pol_Rpb6"/>
    <property type="match status" value="1"/>
</dbReference>
<comment type="catalytic activity">
    <reaction evidence="10 11">
        <text>RNA(n) + a ribonucleoside 5'-triphosphate = RNA(n+1) + diphosphate</text>
        <dbReference type="Rhea" id="RHEA:21248"/>
        <dbReference type="Rhea" id="RHEA-COMP:14527"/>
        <dbReference type="Rhea" id="RHEA-COMP:17342"/>
        <dbReference type="ChEBI" id="CHEBI:33019"/>
        <dbReference type="ChEBI" id="CHEBI:61557"/>
        <dbReference type="ChEBI" id="CHEBI:140395"/>
        <dbReference type="EC" id="2.7.7.6"/>
    </reaction>
</comment>
<reference evidence="12 13" key="1">
    <citation type="submission" date="2018-01" db="EMBL/GenBank/DDBJ databases">
        <title>Metagenomic assembled genomes from two thermal pools in the Uzon Caldera, Kamchatka, Russia.</title>
        <authorList>
            <person name="Wilkins L."/>
            <person name="Ettinger C."/>
        </authorList>
    </citation>
    <scope>NUCLEOTIDE SEQUENCE [LARGE SCALE GENOMIC DNA]</scope>
    <source>
        <strain evidence="12">ZAV-04</strain>
    </source>
</reference>
<dbReference type="HAMAP" id="MF_00366">
    <property type="entry name" value="RNApol_bact_RpoZ"/>
    <property type="match status" value="1"/>
</dbReference>
<evidence type="ECO:0000256" key="6">
    <source>
        <dbReference type="ARBA" id="ARBA00022695"/>
    </source>
</evidence>
<dbReference type="GO" id="GO:0000428">
    <property type="term" value="C:DNA-directed RNA polymerase complex"/>
    <property type="evidence" value="ECO:0007669"/>
    <property type="project" value="UniProtKB-KW"/>
</dbReference>
<comment type="caution">
    <text evidence="12">The sequence shown here is derived from an EMBL/GenBank/DDBJ whole genome shotgun (WGS) entry which is preliminary data.</text>
</comment>
<evidence type="ECO:0000256" key="4">
    <source>
        <dbReference type="ARBA" id="ARBA00022478"/>
    </source>
</evidence>
<comment type="subunit">
    <text evidence="11">The RNAP catalytic core consists of 2 alpha, 1 beta, 1 beta' and 1 omega subunit. When a sigma factor is associated with the core the holoenzyme is formed, which can initiate transcription.</text>
</comment>
<keyword evidence="7 11" id="KW-0804">Transcription</keyword>
<dbReference type="InterPro" id="IPR006110">
    <property type="entry name" value="Pol_omega/Rpo6/RPB6"/>
</dbReference>
<name>A0A2J6WIK4_9BACT</name>
<dbReference type="EMBL" id="PNIO01000045">
    <property type="protein sequence ID" value="PMP70214.1"/>
    <property type="molecule type" value="Genomic_DNA"/>
</dbReference>
<dbReference type="EC" id="2.7.7.6" evidence="2 11"/>
<dbReference type="InterPro" id="IPR036161">
    <property type="entry name" value="RPB6/omega-like_sf"/>
</dbReference>
<accession>A0A2J6WIK4</accession>
<evidence type="ECO:0000256" key="11">
    <source>
        <dbReference type="HAMAP-Rule" id="MF_00366"/>
    </source>
</evidence>
<comment type="function">
    <text evidence="11">Promotes RNA polymerase assembly. Latches the N- and C-terminal regions of the beta' subunit thereby facilitating its interaction with the beta and alpha subunits.</text>
</comment>
<evidence type="ECO:0000256" key="7">
    <source>
        <dbReference type="ARBA" id="ARBA00023163"/>
    </source>
</evidence>
<dbReference type="Proteomes" id="UP000242288">
    <property type="component" value="Unassembled WGS sequence"/>
</dbReference>
<dbReference type="AlphaFoldDB" id="A0A2J6WIK4"/>
<evidence type="ECO:0000256" key="5">
    <source>
        <dbReference type="ARBA" id="ARBA00022679"/>
    </source>
</evidence>
<evidence type="ECO:0000256" key="3">
    <source>
        <dbReference type="ARBA" id="ARBA00013725"/>
    </source>
</evidence>
<evidence type="ECO:0000256" key="1">
    <source>
        <dbReference type="ARBA" id="ARBA00006711"/>
    </source>
</evidence>
<dbReference type="GO" id="GO:0003899">
    <property type="term" value="F:DNA-directed RNA polymerase activity"/>
    <property type="evidence" value="ECO:0007669"/>
    <property type="project" value="UniProtKB-UniRule"/>
</dbReference>
<dbReference type="GO" id="GO:0006351">
    <property type="term" value="P:DNA-templated transcription"/>
    <property type="evidence" value="ECO:0007669"/>
    <property type="project" value="UniProtKB-UniRule"/>
</dbReference>
<dbReference type="SUPFAM" id="SSF63562">
    <property type="entry name" value="RPB6/omega subunit-like"/>
    <property type="match status" value="1"/>
</dbReference>
<dbReference type="InterPro" id="IPR003716">
    <property type="entry name" value="DNA-dir_RNA_pol_omega"/>
</dbReference>
<proteinExistence type="inferred from homology"/>
<sequence>MEKKEQTLDIISLPIEIDRTKIDSRYRLVLIAAQRAAELSLGATSKLDKKAKKVTTTAILEVLLNKVEYITGEEALKAKEKINQIDVKKLLEDKRKTIPDLSELEKDLKVYLHGKESAEKLLEELFSEQPEQHSDEQE</sequence>
<dbReference type="NCBIfam" id="TIGR00690">
    <property type="entry name" value="rpoZ"/>
    <property type="match status" value="1"/>
</dbReference>
<keyword evidence="4 11" id="KW-0240">DNA-directed RNA polymerase</keyword>